<evidence type="ECO:0000313" key="10">
    <source>
        <dbReference type="Proteomes" id="UP000294498"/>
    </source>
</evidence>
<evidence type="ECO:0000256" key="5">
    <source>
        <dbReference type="ARBA" id="ARBA00023136"/>
    </source>
</evidence>
<feature type="transmembrane region" description="Helical" evidence="6">
    <location>
        <begin position="414"/>
        <end position="440"/>
    </location>
</feature>
<name>A0A4R8DTK7_9BACT</name>
<protein>
    <submittedName>
        <fullName evidence="9">Putative permease</fullName>
    </submittedName>
</protein>
<keyword evidence="3 6" id="KW-0812">Transmembrane</keyword>
<evidence type="ECO:0000256" key="3">
    <source>
        <dbReference type="ARBA" id="ARBA00022692"/>
    </source>
</evidence>
<keyword evidence="2" id="KW-1003">Cell membrane</keyword>
<feature type="domain" description="MacB-like periplasmic core" evidence="8">
    <location>
        <begin position="64"/>
        <end position="281"/>
    </location>
</feature>
<accession>A0A4R8DTK7</accession>
<dbReference type="InterPro" id="IPR050250">
    <property type="entry name" value="Macrolide_Exporter_MacB"/>
</dbReference>
<dbReference type="InterPro" id="IPR003838">
    <property type="entry name" value="ABC3_permease_C"/>
</dbReference>
<feature type="transmembrane region" description="Helical" evidence="6">
    <location>
        <begin position="794"/>
        <end position="816"/>
    </location>
</feature>
<feature type="transmembrane region" description="Helical" evidence="6">
    <location>
        <begin position="707"/>
        <end position="731"/>
    </location>
</feature>
<dbReference type="InterPro" id="IPR025857">
    <property type="entry name" value="MacB_PCD"/>
</dbReference>
<dbReference type="PANTHER" id="PTHR30572">
    <property type="entry name" value="MEMBRANE COMPONENT OF TRANSPORTER-RELATED"/>
    <property type="match status" value="1"/>
</dbReference>
<feature type="domain" description="ABC3 transporter permease C-terminal" evidence="7">
    <location>
        <begin position="326"/>
        <end position="429"/>
    </location>
</feature>
<gene>
    <name evidence="9" type="ORF">EDB95_2675</name>
</gene>
<evidence type="ECO:0000313" key="9">
    <source>
        <dbReference type="EMBL" id="TDX01634.1"/>
    </source>
</evidence>
<feature type="transmembrane region" description="Helical" evidence="6">
    <location>
        <begin position="759"/>
        <end position="778"/>
    </location>
</feature>
<feature type="transmembrane region" description="Helical" evidence="6">
    <location>
        <begin position="367"/>
        <end position="394"/>
    </location>
</feature>
<feature type="transmembrane region" description="Helical" evidence="6">
    <location>
        <begin position="461"/>
        <end position="482"/>
    </location>
</feature>
<evidence type="ECO:0000256" key="2">
    <source>
        <dbReference type="ARBA" id="ARBA00022475"/>
    </source>
</evidence>
<dbReference type="Pfam" id="PF12704">
    <property type="entry name" value="MacB_PCD"/>
    <property type="match status" value="2"/>
</dbReference>
<evidence type="ECO:0000259" key="7">
    <source>
        <dbReference type="Pfam" id="PF02687"/>
    </source>
</evidence>
<evidence type="ECO:0000256" key="6">
    <source>
        <dbReference type="SAM" id="Phobius"/>
    </source>
</evidence>
<feature type="transmembrane region" description="Helical" evidence="6">
    <location>
        <begin position="63"/>
        <end position="85"/>
    </location>
</feature>
<evidence type="ECO:0000256" key="4">
    <source>
        <dbReference type="ARBA" id="ARBA00022989"/>
    </source>
</evidence>
<evidence type="ECO:0000259" key="8">
    <source>
        <dbReference type="Pfam" id="PF12704"/>
    </source>
</evidence>
<feature type="transmembrane region" description="Helical" evidence="6">
    <location>
        <begin position="323"/>
        <end position="342"/>
    </location>
</feature>
<feature type="domain" description="ABC3 transporter permease C-terminal" evidence="7">
    <location>
        <begin position="710"/>
        <end position="820"/>
    </location>
</feature>
<dbReference type="GO" id="GO:0005886">
    <property type="term" value="C:plasma membrane"/>
    <property type="evidence" value="ECO:0007669"/>
    <property type="project" value="UniProtKB-SubCell"/>
</dbReference>
<comment type="caution">
    <text evidence="9">The sequence shown here is derived from an EMBL/GenBank/DDBJ whole genome shotgun (WGS) entry which is preliminary data.</text>
</comment>
<proteinExistence type="predicted"/>
<dbReference type="EMBL" id="SODV01000001">
    <property type="protein sequence ID" value="TDX01634.1"/>
    <property type="molecule type" value="Genomic_DNA"/>
</dbReference>
<dbReference type="GO" id="GO:0022857">
    <property type="term" value="F:transmembrane transporter activity"/>
    <property type="evidence" value="ECO:0007669"/>
    <property type="project" value="TreeGrafter"/>
</dbReference>
<feature type="domain" description="MacB-like periplasmic core" evidence="8">
    <location>
        <begin position="469"/>
        <end position="630"/>
    </location>
</feature>
<dbReference type="Proteomes" id="UP000294498">
    <property type="component" value="Unassembled WGS sequence"/>
</dbReference>
<keyword evidence="4 6" id="KW-1133">Transmembrane helix</keyword>
<comment type="subcellular location">
    <subcellularLocation>
        <location evidence="1">Cell membrane</location>
        <topology evidence="1">Multi-pass membrane protein</topology>
    </subcellularLocation>
</comment>
<organism evidence="9 10">
    <name type="scientific">Dinghuibacter silviterrae</name>
    <dbReference type="NCBI Taxonomy" id="1539049"/>
    <lineage>
        <taxon>Bacteria</taxon>
        <taxon>Pseudomonadati</taxon>
        <taxon>Bacteroidota</taxon>
        <taxon>Chitinophagia</taxon>
        <taxon>Chitinophagales</taxon>
        <taxon>Chitinophagaceae</taxon>
        <taxon>Dinghuibacter</taxon>
    </lineage>
</organism>
<sequence>MRAGPRPLPVRPTVRFRTPARANAAGGPVRRASPSWHTPCGGSAMLKNYLTVAMRNLLRSKGFSFINILGLSIGMACALLILLWVENEWSWDRTYPNADRLYTVWNKDKWTNDTVCWPTTPKVMGPVLKPSFPEIDKATRVNWTQTLLFSVGEKRLNVKGTMVDPDFLSMFSVPFVEGNPATALNDPTSLVITQTLARKLFGDEDALGRTVKLDNKDLFNVSGVIRDLPNNTSFDYEFLTPWSYIVKRGEDDSSWGNNSTRNIVLLKPHTDLEALQKKIKNFTIQHEQDGTTKVFLYPFSRTHLFGDFENGKQAGGRIEMVRAFLLIAIFILVIACINFMNLSTARSERRAKEVGIRKTVGALKQSLIIQFLMESVMLALISGILAMVMVSVSLKPFNELTQKHLALEWSQPVFWLSILGFIGFTGLLAGSYPAFFLSAFRPVQVLKGTFRKVNALVTPRKVLVVFQFSIAILLIIATLIVLKQLRYAQSRENGYDKNNLVYVMMQGDMQKNYHVIVNELRDKGAVTTWSMCSSPISQSWSNTWGINWDGKPADDKTIINSFTTDGNLVKTMGMQIIEGRDIDLVNYPADSNAVIINESCVKAMRFKHPLGQVIGYPGYPYKVVGVVRDFIIESPYEPIRPMVMWGPKGNYFNAIHFKLNPARSTAGNLKIMEQVFKKYNPEYPFEYNFVDQEYARKFSDEQATATLAGLFAALTIFISCLGLFGLAAYMAEARVKEIGVRKVLGASIANLTTLLSKEFVMLVLISIVVATPIAWYFMDKWLMNYKYRTHIDPWVFVLAGVGAIFISLATVSYQAIRAAMASPIRSLRSE</sequence>
<dbReference type="AlphaFoldDB" id="A0A4R8DTK7"/>
<dbReference type="PANTHER" id="PTHR30572:SF18">
    <property type="entry name" value="ABC-TYPE MACROLIDE FAMILY EXPORT SYSTEM PERMEASE COMPONENT 2"/>
    <property type="match status" value="1"/>
</dbReference>
<keyword evidence="5 6" id="KW-0472">Membrane</keyword>
<keyword evidence="10" id="KW-1185">Reference proteome</keyword>
<dbReference type="Pfam" id="PF02687">
    <property type="entry name" value="FtsX"/>
    <property type="match status" value="2"/>
</dbReference>
<evidence type="ECO:0000256" key="1">
    <source>
        <dbReference type="ARBA" id="ARBA00004651"/>
    </source>
</evidence>
<reference evidence="9 10" key="1">
    <citation type="submission" date="2019-03" db="EMBL/GenBank/DDBJ databases">
        <title>Genomic Encyclopedia of Type Strains, Phase IV (KMG-IV): sequencing the most valuable type-strain genomes for metagenomic binning, comparative biology and taxonomic classification.</title>
        <authorList>
            <person name="Goeker M."/>
        </authorList>
    </citation>
    <scope>NUCLEOTIDE SEQUENCE [LARGE SCALE GENOMIC DNA]</scope>
    <source>
        <strain evidence="9 10">DSM 100059</strain>
    </source>
</reference>